<dbReference type="OrthoDB" id="5192324at2"/>
<dbReference type="RefSeq" id="WP_106539611.1">
    <property type="nucleotide sequence ID" value="NZ_PYGE01000025.1"/>
</dbReference>
<protein>
    <submittedName>
        <fullName evidence="1">Uncharacterized protein</fullName>
    </submittedName>
</protein>
<evidence type="ECO:0000313" key="2">
    <source>
        <dbReference type="Proteomes" id="UP000243528"/>
    </source>
</evidence>
<comment type="caution">
    <text evidence="1">The sequence shown here is derived from an EMBL/GenBank/DDBJ whole genome shotgun (WGS) entry which is preliminary data.</text>
</comment>
<gene>
    <name evidence="1" type="ORF">CLV30_12565</name>
</gene>
<name>A0A2P8DHK3_9ACTN</name>
<dbReference type="EMBL" id="PYGE01000025">
    <property type="protein sequence ID" value="PSK96683.1"/>
    <property type="molecule type" value="Genomic_DNA"/>
</dbReference>
<dbReference type="AlphaFoldDB" id="A0A2P8DHK3"/>
<keyword evidence="2" id="KW-1185">Reference proteome</keyword>
<dbReference type="Proteomes" id="UP000243528">
    <property type="component" value="Unassembled WGS sequence"/>
</dbReference>
<accession>A0A2P8DHK3</accession>
<proteinExistence type="predicted"/>
<organism evidence="1 2">
    <name type="scientific">Haloactinopolyspora alba</name>
    <dbReference type="NCBI Taxonomy" id="648780"/>
    <lineage>
        <taxon>Bacteria</taxon>
        <taxon>Bacillati</taxon>
        <taxon>Actinomycetota</taxon>
        <taxon>Actinomycetes</taxon>
        <taxon>Jiangellales</taxon>
        <taxon>Jiangellaceae</taxon>
        <taxon>Haloactinopolyspora</taxon>
    </lineage>
</organism>
<sequence length="153" mass="16267">MKIVGVDPGPVPGIVALLVDRTHITEVHVAQCSPVLALDVVKLLLDDGPPALVAVEKFVVRQRAARSRRPDAGEVTRELIGAIADVVLGTDDRMVQRPAAAVKPWATDERLDAAGLLTTTKGMRHARDAARHALYAAVRDGGLPDPLSRKGHA</sequence>
<reference evidence="1 2" key="1">
    <citation type="submission" date="2018-03" db="EMBL/GenBank/DDBJ databases">
        <title>Genomic Encyclopedia of Archaeal and Bacterial Type Strains, Phase II (KMG-II): from individual species to whole genera.</title>
        <authorList>
            <person name="Goeker M."/>
        </authorList>
    </citation>
    <scope>NUCLEOTIDE SEQUENCE [LARGE SCALE GENOMIC DNA]</scope>
    <source>
        <strain evidence="1 2">DSM 45211</strain>
    </source>
</reference>
<evidence type="ECO:0000313" key="1">
    <source>
        <dbReference type="EMBL" id="PSK96683.1"/>
    </source>
</evidence>